<feature type="compositionally biased region" description="Low complexity" evidence="1">
    <location>
        <begin position="228"/>
        <end position="238"/>
    </location>
</feature>
<feature type="region of interest" description="Disordered" evidence="1">
    <location>
        <begin position="228"/>
        <end position="257"/>
    </location>
</feature>
<dbReference type="AlphaFoldDB" id="A0AA85C398"/>
<name>A0AA85C398_9TREM</name>
<dbReference type="GO" id="GO:0005261">
    <property type="term" value="F:monoatomic cation channel activity"/>
    <property type="evidence" value="ECO:0007669"/>
    <property type="project" value="TreeGrafter"/>
</dbReference>
<evidence type="ECO:0000259" key="2">
    <source>
        <dbReference type="Pfam" id="PF20262"/>
    </source>
</evidence>
<feature type="compositionally biased region" description="Polar residues" evidence="1">
    <location>
        <begin position="553"/>
        <end position="562"/>
    </location>
</feature>
<protein>
    <recommendedName>
        <fullName evidence="2">Protein UNC80 C-terminal domain-containing protein</fullName>
    </recommendedName>
</protein>
<feature type="domain" description="Protein UNC80 C-terminal" evidence="2">
    <location>
        <begin position="97"/>
        <end position="229"/>
    </location>
</feature>
<feature type="region of interest" description="Disordered" evidence="1">
    <location>
        <begin position="546"/>
        <end position="567"/>
    </location>
</feature>
<evidence type="ECO:0000313" key="4">
    <source>
        <dbReference type="WBParaSite" id="SMTH1_9620.1"/>
    </source>
</evidence>
<feature type="domain" description="Protein UNC80 C-terminal" evidence="2">
    <location>
        <begin position="401"/>
        <end position="523"/>
    </location>
</feature>
<dbReference type="GO" id="GO:0030424">
    <property type="term" value="C:axon"/>
    <property type="evidence" value="ECO:0007669"/>
    <property type="project" value="TreeGrafter"/>
</dbReference>
<dbReference type="InterPro" id="IPR046460">
    <property type="entry name" value="UNC80_C"/>
</dbReference>
<dbReference type="PANTHER" id="PTHR31781">
    <property type="entry name" value="UNC80"/>
    <property type="match status" value="1"/>
</dbReference>
<sequence length="698" mass="77782">MKEIRVLAEILKKAVVFDISRYLSSFPKSRLDIQPNHATSHHGRPSFGEVLFGITSQESSSISASVGVPKQSNKMKHIPLNGDAGSYCSPRHSNQENWPETDLDESDKYPCQFTTEVIRLLSLFLQILGPHCSLKDLCERISPEYNIRFPTLREGGFQTLVIYLNNLILPMLFRGCAGRKDSPTLSRDNVFYALDVCITALFATDYASNTDGQRSIYNLTTISNSTQQQQQTCESSQSGPLSGKLKDKSNKSQTTGFELRTNPSISLNRQATGSIAQDNISTITTSNNNSASIKLVNLSNLSTDCEGGSYASLIRLLSPSLVKILPDESGPLTTSVQITISNKCQGKQDSFQLKSRPSVIPNLNKTSILTQKSRPQVYYSKLLDPTSINLGFPIDKIKSFKAEFAHRLGFLGLKLILVAYTRHAAVRMKLLVAALTQLALNGQNGIQLWKFFDFLVTYRPPLFVHLLPFIRFKMALLQCASQGEQAYQQIVNQKLIGLHLPIPQTVASILRSLSNELQIINSDIKAFSKRIYNEITSPRASGLHDSLRRLRSSDNTSSVSARSNKHTKLTKVVSKNTNEYTHKSSHKVSSKDQVNQKLQSHVLASVTSNSTCSVDYRDENIIGISNLDRHLLRRKSLNQEFRQTTGVRDPRKRIHAHEGSCLLVRTRDYGQADPILTASAESLVRKSQKTGHKRIGTQ</sequence>
<dbReference type="GO" id="GO:0055080">
    <property type="term" value="P:monoatomic cation homeostasis"/>
    <property type="evidence" value="ECO:0007669"/>
    <property type="project" value="TreeGrafter"/>
</dbReference>
<dbReference type="WBParaSite" id="SMTH1_9620.1">
    <property type="protein sequence ID" value="SMTH1_9620.1"/>
    <property type="gene ID" value="SMTH1_9620"/>
</dbReference>
<accession>A0AA85C398</accession>
<proteinExistence type="predicted"/>
<dbReference type="Pfam" id="PF20262">
    <property type="entry name" value="UNC80_C"/>
    <property type="match status" value="2"/>
</dbReference>
<organism evidence="3 4">
    <name type="scientific">Schistosoma mattheei</name>
    <dbReference type="NCBI Taxonomy" id="31246"/>
    <lineage>
        <taxon>Eukaryota</taxon>
        <taxon>Metazoa</taxon>
        <taxon>Spiralia</taxon>
        <taxon>Lophotrochozoa</taxon>
        <taxon>Platyhelminthes</taxon>
        <taxon>Trematoda</taxon>
        <taxon>Digenea</taxon>
        <taxon>Strigeidida</taxon>
        <taxon>Schistosomatoidea</taxon>
        <taxon>Schistosomatidae</taxon>
        <taxon>Schistosoma</taxon>
    </lineage>
</organism>
<reference evidence="4" key="1">
    <citation type="submission" date="2023-11" db="UniProtKB">
        <authorList>
            <consortium name="WormBaseParasite"/>
        </authorList>
    </citation>
    <scope>IDENTIFICATION</scope>
</reference>
<evidence type="ECO:0000313" key="3">
    <source>
        <dbReference type="Proteomes" id="UP000050791"/>
    </source>
</evidence>
<dbReference type="Proteomes" id="UP000050791">
    <property type="component" value="Unassembled WGS sequence"/>
</dbReference>
<dbReference type="GO" id="GO:0034703">
    <property type="term" value="C:cation channel complex"/>
    <property type="evidence" value="ECO:0007669"/>
    <property type="project" value="TreeGrafter"/>
</dbReference>
<dbReference type="PANTHER" id="PTHR31781:SF1">
    <property type="entry name" value="PROTEIN UNC-80 HOMOLOG"/>
    <property type="match status" value="1"/>
</dbReference>
<evidence type="ECO:0000256" key="1">
    <source>
        <dbReference type="SAM" id="MobiDB-lite"/>
    </source>
</evidence>